<name>A0A9P5XKK2_9AGAR</name>
<proteinExistence type="predicted"/>
<evidence type="ECO:0000313" key="2">
    <source>
        <dbReference type="EMBL" id="KAF9450886.1"/>
    </source>
</evidence>
<feature type="region of interest" description="Disordered" evidence="1">
    <location>
        <begin position="1"/>
        <end position="56"/>
    </location>
</feature>
<feature type="compositionally biased region" description="Pro residues" evidence="1">
    <location>
        <begin position="31"/>
        <end position="50"/>
    </location>
</feature>
<dbReference type="AlphaFoldDB" id="A0A9P5XKK2"/>
<organism evidence="2 3">
    <name type="scientific">Macrolepiota fuliginosa MF-IS2</name>
    <dbReference type="NCBI Taxonomy" id="1400762"/>
    <lineage>
        <taxon>Eukaryota</taxon>
        <taxon>Fungi</taxon>
        <taxon>Dikarya</taxon>
        <taxon>Basidiomycota</taxon>
        <taxon>Agaricomycotina</taxon>
        <taxon>Agaricomycetes</taxon>
        <taxon>Agaricomycetidae</taxon>
        <taxon>Agaricales</taxon>
        <taxon>Agaricineae</taxon>
        <taxon>Agaricaceae</taxon>
        <taxon>Macrolepiota</taxon>
    </lineage>
</organism>
<protein>
    <submittedName>
        <fullName evidence="2">Uncharacterized protein</fullName>
    </submittedName>
</protein>
<dbReference type="EMBL" id="MU151095">
    <property type="protein sequence ID" value="KAF9450886.1"/>
    <property type="molecule type" value="Genomic_DNA"/>
</dbReference>
<gene>
    <name evidence="2" type="ORF">P691DRAFT_809232</name>
</gene>
<keyword evidence="3" id="KW-1185">Reference proteome</keyword>
<evidence type="ECO:0000313" key="3">
    <source>
        <dbReference type="Proteomes" id="UP000807342"/>
    </source>
</evidence>
<comment type="caution">
    <text evidence="2">The sequence shown here is derived from an EMBL/GenBank/DDBJ whole genome shotgun (WGS) entry which is preliminary data.</text>
</comment>
<reference evidence="2" key="1">
    <citation type="submission" date="2020-11" db="EMBL/GenBank/DDBJ databases">
        <authorList>
            <consortium name="DOE Joint Genome Institute"/>
            <person name="Ahrendt S."/>
            <person name="Riley R."/>
            <person name="Andreopoulos W."/>
            <person name="Labutti K."/>
            <person name="Pangilinan J."/>
            <person name="Ruiz-Duenas F.J."/>
            <person name="Barrasa J.M."/>
            <person name="Sanchez-Garcia M."/>
            <person name="Camarero S."/>
            <person name="Miyauchi S."/>
            <person name="Serrano A."/>
            <person name="Linde D."/>
            <person name="Babiker R."/>
            <person name="Drula E."/>
            <person name="Ayuso-Fernandez I."/>
            <person name="Pacheco R."/>
            <person name="Padilla G."/>
            <person name="Ferreira P."/>
            <person name="Barriuso J."/>
            <person name="Kellner H."/>
            <person name="Castanera R."/>
            <person name="Alfaro M."/>
            <person name="Ramirez L."/>
            <person name="Pisabarro A.G."/>
            <person name="Kuo A."/>
            <person name="Tritt A."/>
            <person name="Lipzen A."/>
            <person name="He G."/>
            <person name="Yan M."/>
            <person name="Ng V."/>
            <person name="Cullen D."/>
            <person name="Martin F."/>
            <person name="Rosso M.-N."/>
            <person name="Henrissat B."/>
            <person name="Hibbett D."/>
            <person name="Martinez A.T."/>
            <person name="Grigoriev I.V."/>
        </authorList>
    </citation>
    <scope>NUCLEOTIDE SEQUENCE</scope>
    <source>
        <strain evidence="2">MF-IS2</strain>
    </source>
</reference>
<sequence>MPPTPIPAHTHPYYHHQSPQLQHAVPYPMMMQPPPGGVPHPYESGPPPPVQMGGHA</sequence>
<evidence type="ECO:0000256" key="1">
    <source>
        <dbReference type="SAM" id="MobiDB-lite"/>
    </source>
</evidence>
<accession>A0A9P5XKK2</accession>
<dbReference type="Proteomes" id="UP000807342">
    <property type="component" value="Unassembled WGS sequence"/>
</dbReference>